<dbReference type="Proteomes" id="UP000003835">
    <property type="component" value="Unassembled WGS sequence"/>
</dbReference>
<proteinExistence type="predicted"/>
<accession>B4VMQ0</accession>
<keyword evidence="2" id="KW-1185">Reference proteome</keyword>
<protein>
    <submittedName>
        <fullName evidence="1">Uncharacterized protein</fullName>
    </submittedName>
</protein>
<dbReference type="EMBL" id="DS989845">
    <property type="protein sequence ID" value="EDX76700.1"/>
    <property type="molecule type" value="Genomic_DNA"/>
</dbReference>
<organism evidence="1 2">
    <name type="scientific">Coleofasciculus chthonoplastes PCC 7420</name>
    <dbReference type="NCBI Taxonomy" id="118168"/>
    <lineage>
        <taxon>Bacteria</taxon>
        <taxon>Bacillati</taxon>
        <taxon>Cyanobacteriota</taxon>
        <taxon>Cyanophyceae</taxon>
        <taxon>Coleofasciculales</taxon>
        <taxon>Coleofasciculaceae</taxon>
        <taxon>Coleofasciculus</taxon>
    </lineage>
</organism>
<sequence length="199" mass="23320">MTKPFSPNNPAHTTFLDEFTRHTADALHHQNQAVSESLNRRQIPSSQVRPLEEAYHVSLKLGDNLSLNPIKKQILQQLDAVVYFLRDFHIGILGQRTSLFHLYEVEIQVESNLRYQLTFESGKLLIQIPYWQMAVLDRYLPYQKLKYRWHRGNHLPRFSPIRKIWWLGTCGLIIYQSSLTKLINTAFLTGTLFLRNSLS</sequence>
<dbReference type="RefSeq" id="WP_006099658.1">
    <property type="nucleotide sequence ID" value="NZ_DS989845.1"/>
</dbReference>
<evidence type="ECO:0000313" key="2">
    <source>
        <dbReference type="Proteomes" id="UP000003835"/>
    </source>
</evidence>
<reference evidence="1 2" key="1">
    <citation type="submission" date="2008-07" db="EMBL/GenBank/DDBJ databases">
        <authorList>
            <person name="Tandeau de Marsac N."/>
            <person name="Ferriera S."/>
            <person name="Johnson J."/>
            <person name="Kravitz S."/>
            <person name="Beeson K."/>
            <person name="Sutton G."/>
            <person name="Rogers Y.-H."/>
            <person name="Friedman R."/>
            <person name="Frazier M."/>
            <person name="Venter J.C."/>
        </authorList>
    </citation>
    <scope>NUCLEOTIDE SEQUENCE [LARGE SCALE GENOMIC DNA]</scope>
    <source>
        <strain evidence="1 2">PCC 7420</strain>
    </source>
</reference>
<dbReference type="STRING" id="118168.MC7420_1703"/>
<gene>
    <name evidence="1" type="ORF">MC7420_1703</name>
</gene>
<name>B4VMQ0_9CYAN</name>
<dbReference type="AlphaFoldDB" id="B4VMQ0"/>
<dbReference type="eggNOG" id="ENOG5030MP5">
    <property type="taxonomic scope" value="Bacteria"/>
</dbReference>
<dbReference type="HOGENOM" id="CLU_1370134_0_0_3"/>
<evidence type="ECO:0000313" key="1">
    <source>
        <dbReference type="EMBL" id="EDX76700.1"/>
    </source>
</evidence>